<evidence type="ECO:0000256" key="2">
    <source>
        <dbReference type="ARBA" id="ARBA00022679"/>
    </source>
</evidence>
<evidence type="ECO:0000313" key="3">
    <source>
        <dbReference type="EMBL" id="CEM63420.1"/>
    </source>
</evidence>
<dbReference type="RefSeq" id="WP_044635083.1">
    <property type="nucleotide sequence ID" value="NZ_CDNC01000051.1"/>
</dbReference>
<dbReference type="Proteomes" id="UP000042527">
    <property type="component" value="Unassembled WGS sequence"/>
</dbReference>
<evidence type="ECO:0000256" key="1">
    <source>
        <dbReference type="ARBA" id="ARBA00022603"/>
    </source>
</evidence>
<accession>A0A0B7H2E0</accession>
<keyword evidence="4" id="KW-1185">Reference proteome</keyword>
<dbReference type="PANTHER" id="PTHR43619:SF2">
    <property type="entry name" value="S-ADENOSYL-L-METHIONINE-DEPENDENT METHYLTRANSFERASES SUPERFAMILY PROTEIN"/>
    <property type="match status" value="1"/>
</dbReference>
<proteinExistence type="predicted"/>
<evidence type="ECO:0000313" key="4">
    <source>
        <dbReference type="Proteomes" id="UP000042527"/>
    </source>
</evidence>
<dbReference type="GO" id="GO:0032259">
    <property type="term" value="P:methylation"/>
    <property type="evidence" value="ECO:0007669"/>
    <property type="project" value="UniProtKB-KW"/>
</dbReference>
<dbReference type="Pfam" id="PF04072">
    <property type="entry name" value="LCM"/>
    <property type="match status" value="1"/>
</dbReference>
<evidence type="ECO:0008006" key="5">
    <source>
        <dbReference type="Google" id="ProtNLM"/>
    </source>
</evidence>
<keyword evidence="2" id="KW-0808">Transferase</keyword>
<dbReference type="SUPFAM" id="SSF53335">
    <property type="entry name" value="S-adenosyl-L-methionine-dependent methyltransferases"/>
    <property type="match status" value="1"/>
</dbReference>
<gene>
    <name evidence="3" type="ORF">TPHV1_90049</name>
</gene>
<dbReference type="GO" id="GO:0008168">
    <property type="term" value="F:methyltransferase activity"/>
    <property type="evidence" value="ECO:0007669"/>
    <property type="project" value="UniProtKB-KW"/>
</dbReference>
<dbReference type="InterPro" id="IPR007213">
    <property type="entry name" value="Ppm1/Ppm2/Tcmp"/>
</dbReference>
<dbReference type="InterPro" id="IPR016874">
    <property type="entry name" value="TcmP-like"/>
</dbReference>
<dbReference type="AlphaFoldDB" id="A0A0B7H2E0"/>
<dbReference type="OrthoDB" id="9800233at2"/>
<protein>
    <recommendedName>
        <fullName evidence="5">Class I SAM-dependent methyltransferase</fullName>
    </recommendedName>
</protein>
<name>A0A0B7H2E0_TREPH</name>
<dbReference type="EMBL" id="CDNC01000051">
    <property type="protein sequence ID" value="CEM63420.1"/>
    <property type="molecule type" value="Genomic_DNA"/>
</dbReference>
<dbReference type="PIRSF" id="PIRSF028177">
    <property type="entry name" value="Polyketide_synth_Omtfrase_TcmP"/>
    <property type="match status" value="1"/>
</dbReference>
<reference evidence="4" key="1">
    <citation type="submission" date="2015-01" db="EMBL/GenBank/DDBJ databases">
        <authorList>
            <person name="Manzoor Shahid"/>
            <person name="Zubair Saima"/>
        </authorList>
    </citation>
    <scope>NUCLEOTIDE SEQUENCE [LARGE SCALE GENOMIC DNA]</scope>
    <source>
        <strain evidence="4">V1</strain>
    </source>
</reference>
<dbReference type="InterPro" id="IPR029063">
    <property type="entry name" value="SAM-dependent_MTases_sf"/>
</dbReference>
<sequence length="268" mass="30738">MSAESILNGVEDTLYIPLVGRIYATKKFPEFFYDEKALSLESHIPTDSIDKNSNEYFYMASVCRQQKIDEKIISFLKDNPDGNVVFLGAGLETAYHRIRNKTANFYQVDLPSVIEIRKRVLGNGNNENLISGDMFKLDWIKEIDTTLPTLISASGVYQYFNKSKVIEMIKSMKAQIPNGELVFDATNSKGLKLANKYVKKTGNTNAQMYFSVDSPKEFAKYTNTKLVEVDGFFQKALKYCHGLKLSTKIYMYFADRWNRTLVVHLRFN</sequence>
<keyword evidence="1" id="KW-0489">Methyltransferase</keyword>
<organism evidence="3 4">
    <name type="scientific">Treponema phagedenis</name>
    <dbReference type="NCBI Taxonomy" id="162"/>
    <lineage>
        <taxon>Bacteria</taxon>
        <taxon>Pseudomonadati</taxon>
        <taxon>Spirochaetota</taxon>
        <taxon>Spirochaetia</taxon>
        <taxon>Spirochaetales</taxon>
        <taxon>Treponemataceae</taxon>
        <taxon>Treponema</taxon>
    </lineage>
</organism>
<dbReference type="Gene3D" id="3.40.50.150">
    <property type="entry name" value="Vaccinia Virus protein VP39"/>
    <property type="match status" value="1"/>
</dbReference>
<dbReference type="PANTHER" id="PTHR43619">
    <property type="entry name" value="S-ADENOSYL-L-METHIONINE-DEPENDENT METHYLTRANSFERASE YKTD-RELATED"/>
    <property type="match status" value="1"/>
</dbReference>